<reference evidence="3 4" key="1">
    <citation type="submission" date="2022-12" db="EMBL/GenBank/DDBJ databases">
        <title>Chromosome-scale assembly of the Ensete ventricosum genome.</title>
        <authorList>
            <person name="Dussert Y."/>
            <person name="Stocks J."/>
            <person name="Wendawek A."/>
            <person name="Woldeyes F."/>
            <person name="Nichols R.A."/>
            <person name="Borrell J.S."/>
        </authorList>
    </citation>
    <scope>NUCLEOTIDE SEQUENCE [LARGE SCALE GENOMIC DNA]</scope>
    <source>
        <strain evidence="4">cv. Maze</strain>
        <tissue evidence="3">Seeds</tissue>
    </source>
</reference>
<dbReference type="Proteomes" id="UP001222027">
    <property type="component" value="Unassembled WGS sequence"/>
</dbReference>
<feature type="domain" description="Hpc2-related" evidence="2">
    <location>
        <begin position="153"/>
        <end position="201"/>
    </location>
</feature>
<feature type="compositionally biased region" description="Acidic residues" evidence="1">
    <location>
        <begin position="152"/>
        <end position="169"/>
    </location>
</feature>
<accession>A0AAV8QYU8</accession>
<feature type="compositionally biased region" description="Low complexity" evidence="1">
    <location>
        <begin position="44"/>
        <end position="54"/>
    </location>
</feature>
<dbReference type="GO" id="GO:0005634">
    <property type="term" value="C:nucleus"/>
    <property type="evidence" value="ECO:0007669"/>
    <property type="project" value="TreeGrafter"/>
</dbReference>
<sequence length="805" mass="89252">MEDQKGPAVRASSSCSAAAAVAAPAPPPPLPALAPPPPPPPQPSSSSAVAAAAAPKEEPLPPADGGQRVRFSVELKPGETTIVSWKRLLKESNKVAGSLPIASVAMRPLAVQVGTGAPPADNELKDAVPPPNRFSAVIEKIERLYMGKQSSDEEELDDIPDDDQYDTEDSFIDDAELDEYFQVDKMSTKHNGYFVNKGKLEQIEPSSSPKEAPKRRRRRDSTKLHGDGSHVLVPGGPAKVGSMRIKDAARNAPVMGRKPSPAKVYAPYGEHYSEEGRSLKYKSKTTTTVYKRKSADFTIKSEEQSTMRVPNKDVLSLPLELKYFDKHKSGVLASEDTTHRASVSHSFDPLYQASRSKGQVEFQPKKLLKSETGEVSAKIRRKEKYGSNAFPAMNSSASVYPMHAVQPSTRMKESSSIRPKGTTLERAIRDLEKTVAECRPPSLDVHEVDPTFQGIKRRLPQEVKQKLAKVARLSASQGKISEDELIDRLMGILGHLVQRKTLKKNMREMVELGLSAKQQKADRFQQIKREVNEMIRARVSQLKSKLAEKQDGSADDFQEINNDERRTLKGRYSMDAALEDKICDLYDLYVEGMDEDKGPQSRKLYVELAELWPSGYMDNVGIKDAIYRSKERKRSLYRQHKAHDEERIKRKKLASTKRIDETSSAAQLRAGQEKPVPVVDTTARFLAPLDKLISNQPAGSTGRSIDSVQPADSSQHTLKNPDKVRVANMSTNPEDASKGFVDVKKKLKRKAESELSDTHIPSQKVPSQHITEKQKSPRIMDDTNMSYQPKPSLELPGPTSSDQPS</sequence>
<dbReference type="PANTHER" id="PTHR21669">
    <property type="entry name" value="CAPZ-INTERACTING PROTEIN AND RELATED PROTEINS"/>
    <property type="match status" value="1"/>
</dbReference>
<keyword evidence="4" id="KW-1185">Reference proteome</keyword>
<gene>
    <name evidence="3" type="ORF">OPV22_012434</name>
</gene>
<feature type="compositionally biased region" description="Low complexity" evidence="1">
    <location>
        <begin position="7"/>
        <end position="23"/>
    </location>
</feature>
<evidence type="ECO:0000259" key="2">
    <source>
        <dbReference type="Pfam" id="PF08729"/>
    </source>
</evidence>
<organism evidence="3 4">
    <name type="scientific">Ensete ventricosum</name>
    <name type="common">Abyssinian banana</name>
    <name type="synonym">Musa ensete</name>
    <dbReference type="NCBI Taxonomy" id="4639"/>
    <lineage>
        <taxon>Eukaryota</taxon>
        <taxon>Viridiplantae</taxon>
        <taxon>Streptophyta</taxon>
        <taxon>Embryophyta</taxon>
        <taxon>Tracheophyta</taxon>
        <taxon>Spermatophyta</taxon>
        <taxon>Magnoliopsida</taxon>
        <taxon>Liliopsida</taxon>
        <taxon>Zingiberales</taxon>
        <taxon>Musaceae</taxon>
        <taxon>Ensete</taxon>
    </lineage>
</organism>
<feature type="compositionally biased region" description="Polar residues" evidence="1">
    <location>
        <begin position="759"/>
        <end position="769"/>
    </location>
</feature>
<evidence type="ECO:0000313" key="4">
    <source>
        <dbReference type="Proteomes" id="UP001222027"/>
    </source>
</evidence>
<feature type="region of interest" description="Disordered" evidence="1">
    <location>
        <begin position="146"/>
        <end position="169"/>
    </location>
</feature>
<feature type="region of interest" description="Disordered" evidence="1">
    <location>
        <begin position="693"/>
        <end position="805"/>
    </location>
</feature>
<feature type="compositionally biased region" description="Basic and acidic residues" evidence="1">
    <location>
        <begin position="770"/>
        <end position="781"/>
    </location>
</feature>
<proteinExistence type="predicted"/>
<evidence type="ECO:0000313" key="3">
    <source>
        <dbReference type="EMBL" id="KAJ8490713.1"/>
    </source>
</evidence>
<dbReference type="AlphaFoldDB" id="A0AAV8QYU8"/>
<dbReference type="Pfam" id="PF08729">
    <property type="entry name" value="HUN"/>
    <property type="match status" value="1"/>
</dbReference>
<feature type="region of interest" description="Disordered" evidence="1">
    <location>
        <begin position="653"/>
        <end position="675"/>
    </location>
</feature>
<dbReference type="GO" id="GO:0006325">
    <property type="term" value="P:chromatin organization"/>
    <property type="evidence" value="ECO:0007669"/>
    <property type="project" value="TreeGrafter"/>
</dbReference>
<feature type="region of interest" description="Disordered" evidence="1">
    <location>
        <begin position="1"/>
        <end position="72"/>
    </location>
</feature>
<dbReference type="InterPro" id="IPR014840">
    <property type="entry name" value="HRD"/>
</dbReference>
<feature type="region of interest" description="Disordered" evidence="1">
    <location>
        <begin position="194"/>
        <end position="243"/>
    </location>
</feature>
<dbReference type="PANTHER" id="PTHR21669:SF28">
    <property type="entry name" value="YEMANUCLEIN"/>
    <property type="match status" value="1"/>
</dbReference>
<name>A0AAV8QYU8_ENSVE</name>
<feature type="compositionally biased region" description="Basic and acidic residues" evidence="1">
    <location>
        <begin position="735"/>
        <end position="757"/>
    </location>
</feature>
<feature type="compositionally biased region" description="Pro residues" evidence="1">
    <location>
        <begin position="24"/>
        <end position="43"/>
    </location>
</feature>
<feature type="compositionally biased region" description="Polar residues" evidence="1">
    <location>
        <begin position="693"/>
        <end position="718"/>
    </location>
</feature>
<protein>
    <recommendedName>
        <fullName evidence="2">Hpc2-related domain-containing protein</fullName>
    </recommendedName>
</protein>
<comment type="caution">
    <text evidence="3">The sequence shown here is derived from an EMBL/GenBank/DDBJ whole genome shotgun (WGS) entry which is preliminary data.</text>
</comment>
<dbReference type="EMBL" id="JAQQAF010000004">
    <property type="protein sequence ID" value="KAJ8490713.1"/>
    <property type="molecule type" value="Genomic_DNA"/>
</dbReference>
<evidence type="ECO:0000256" key="1">
    <source>
        <dbReference type="SAM" id="MobiDB-lite"/>
    </source>
</evidence>